<dbReference type="PANTHER" id="PTHR43762">
    <property type="entry name" value="L-GULONOLACTONE OXIDASE"/>
    <property type="match status" value="1"/>
</dbReference>
<dbReference type="InterPro" id="IPR016167">
    <property type="entry name" value="FAD-bd_PCMH_sub1"/>
</dbReference>
<dbReference type="AlphaFoldDB" id="A0A2I1PDN6"/>
<evidence type="ECO:0000259" key="2">
    <source>
        <dbReference type="PROSITE" id="PS51387"/>
    </source>
</evidence>
<evidence type="ECO:0000256" key="1">
    <source>
        <dbReference type="ARBA" id="ARBA00023002"/>
    </source>
</evidence>
<dbReference type="NCBIfam" id="TIGR01679">
    <property type="entry name" value="bact_FAD_ox"/>
    <property type="match status" value="1"/>
</dbReference>
<comment type="caution">
    <text evidence="3">The sequence shown here is derived from an EMBL/GenBank/DDBJ whole genome shotgun (WGS) entry which is preliminary data.</text>
</comment>
<dbReference type="Proteomes" id="UP000234206">
    <property type="component" value="Unassembled WGS sequence"/>
</dbReference>
<keyword evidence="4" id="KW-1185">Reference proteome</keyword>
<dbReference type="InterPro" id="IPR016166">
    <property type="entry name" value="FAD-bd_PCMH"/>
</dbReference>
<accession>A0A2I1PDN6</accession>
<gene>
    <name evidence="3" type="ORF">CYJ76_00320</name>
</gene>
<feature type="domain" description="FAD-binding PCMH-type" evidence="2">
    <location>
        <begin position="16"/>
        <end position="190"/>
    </location>
</feature>
<dbReference type="Gene3D" id="3.30.43.10">
    <property type="entry name" value="Uridine Diphospho-n-acetylenolpyruvylglucosamine Reductase, domain 2"/>
    <property type="match status" value="1"/>
</dbReference>
<evidence type="ECO:0000313" key="4">
    <source>
        <dbReference type="Proteomes" id="UP000234206"/>
    </source>
</evidence>
<dbReference type="InterPro" id="IPR010031">
    <property type="entry name" value="FAD_lactone_oxidase-like"/>
</dbReference>
<dbReference type="Gene3D" id="1.10.45.10">
    <property type="entry name" value="Vanillyl-alcohol Oxidase, Chain A, domain 4"/>
    <property type="match status" value="1"/>
</dbReference>
<dbReference type="SUPFAM" id="SSF56176">
    <property type="entry name" value="FAD-binding/transporter-associated domain-like"/>
    <property type="match status" value="1"/>
</dbReference>
<dbReference type="Pfam" id="PF04030">
    <property type="entry name" value="ALO"/>
    <property type="match status" value="1"/>
</dbReference>
<protein>
    <submittedName>
        <fullName evidence="3">FAD-linked oxidoreductase</fullName>
    </submittedName>
</protein>
<proteinExistence type="predicted"/>
<reference evidence="3 4" key="1">
    <citation type="submission" date="2017-12" db="EMBL/GenBank/DDBJ databases">
        <title>Phylogenetic diversity of female urinary microbiome.</title>
        <authorList>
            <person name="Thomas-White K."/>
            <person name="Wolfe A.J."/>
        </authorList>
    </citation>
    <scope>NUCLEOTIDE SEQUENCE [LARGE SCALE GENOMIC DNA]</scope>
    <source>
        <strain evidence="3 4">UMB1298</strain>
    </source>
</reference>
<dbReference type="Pfam" id="PF01565">
    <property type="entry name" value="FAD_binding_4"/>
    <property type="match status" value="1"/>
</dbReference>
<dbReference type="InterPro" id="IPR016169">
    <property type="entry name" value="FAD-bd_PCMH_sub2"/>
</dbReference>
<dbReference type="EMBL" id="PKIZ01000001">
    <property type="protein sequence ID" value="PKZ42743.1"/>
    <property type="molecule type" value="Genomic_DNA"/>
</dbReference>
<dbReference type="InterPro" id="IPR007173">
    <property type="entry name" value="ALO_C"/>
</dbReference>
<organism evidence="3 4">
    <name type="scientific">Kytococcus schroeteri</name>
    <dbReference type="NCBI Taxonomy" id="138300"/>
    <lineage>
        <taxon>Bacteria</taxon>
        <taxon>Bacillati</taxon>
        <taxon>Actinomycetota</taxon>
        <taxon>Actinomycetes</taxon>
        <taxon>Micrococcales</taxon>
        <taxon>Kytococcaceae</taxon>
        <taxon>Kytococcus</taxon>
    </lineage>
</organism>
<dbReference type="PIRSF" id="PIRSF000136">
    <property type="entry name" value="LGO_GLO"/>
    <property type="match status" value="1"/>
</dbReference>
<dbReference type="RefSeq" id="WP_101848902.1">
    <property type="nucleotide sequence ID" value="NZ_PKIZ01000001.1"/>
</dbReference>
<name>A0A2I1PDN6_9MICO</name>
<dbReference type="InterPro" id="IPR006094">
    <property type="entry name" value="Oxid_FAD_bind_N"/>
</dbReference>
<dbReference type="GO" id="GO:0016020">
    <property type="term" value="C:membrane"/>
    <property type="evidence" value="ECO:0007669"/>
    <property type="project" value="InterPro"/>
</dbReference>
<dbReference type="InterPro" id="IPR036318">
    <property type="entry name" value="FAD-bd_PCMH-like_sf"/>
</dbReference>
<keyword evidence="1" id="KW-0560">Oxidoreductase</keyword>
<dbReference type="InterPro" id="IPR016171">
    <property type="entry name" value="Vanillyl_alc_oxidase_C-sub2"/>
</dbReference>
<dbReference type="Gene3D" id="3.30.465.10">
    <property type="match status" value="1"/>
</dbReference>
<evidence type="ECO:0000313" key="3">
    <source>
        <dbReference type="EMBL" id="PKZ42743.1"/>
    </source>
</evidence>
<dbReference type="PANTHER" id="PTHR43762:SF1">
    <property type="entry name" value="D-ARABINONO-1,4-LACTONE OXIDASE"/>
    <property type="match status" value="1"/>
</dbReference>
<dbReference type="Gene3D" id="3.30.70.2520">
    <property type="match status" value="1"/>
</dbReference>
<dbReference type="GO" id="GO:0003885">
    <property type="term" value="F:D-arabinono-1,4-lactone oxidase activity"/>
    <property type="evidence" value="ECO:0007669"/>
    <property type="project" value="InterPro"/>
</dbReference>
<sequence>MNTTRTTGFRNWSRTVDLPDAPRTVADSTEAVQAAVRHAVSSGRPVHPVGSGHSFTGVAAPRGGARPGTSLAVDGLTGVVDDSRAAEGLLTLGAGTPLHALPALLAPYGLALENMGDIDRQTLAGALSSGTHGTGAAFGCLATQVRGVTLVDGTGQVHRIGAGDPRLKGAAVSLGALGVIVDITLQLVPAYCLDLQVENESAPEVFATWQERTEAHDHFEAFWFPHSPRTITKSTRRCQADTPPVPRSWFGHHVEDGLVSNAGLAALAHLCDRLPGRTPWLNRTFGGLTPHRVVGPSHTVFASARTVRFREMEYGVPLADLPEVMAEVSAAIRRRRWPVGFPLEIRSTAGDDLWLSMAQGGPRAFVAVHTVHGDGRARAYFAELERILVAAGGRPHWGKMHSLGAEALAGLYPHLGDFTALRAQLDPHGVFANEYTDRVLGPVG</sequence>
<dbReference type="GO" id="GO:0071949">
    <property type="term" value="F:FAD binding"/>
    <property type="evidence" value="ECO:0007669"/>
    <property type="project" value="InterPro"/>
</dbReference>
<dbReference type="PROSITE" id="PS51387">
    <property type="entry name" value="FAD_PCMH"/>
    <property type="match status" value="1"/>
</dbReference>